<dbReference type="PANTHER" id="PTHR33076">
    <property type="entry name" value="NON-SPECIFIC LIPID-TRANSFER PROTEIN 2-RELATED"/>
    <property type="match status" value="1"/>
</dbReference>
<evidence type="ECO:0000256" key="3">
    <source>
        <dbReference type="ARBA" id="ARBA00023121"/>
    </source>
</evidence>
<proteinExistence type="inferred from homology"/>
<dbReference type="SUPFAM" id="SSF47699">
    <property type="entry name" value="Bifunctional inhibitor/lipid-transfer protein/seed storage 2S albumin"/>
    <property type="match status" value="1"/>
</dbReference>
<reference evidence="7" key="1">
    <citation type="submission" date="2023-03" db="EMBL/GenBank/DDBJ databases">
        <authorList>
            <person name="Julca I."/>
        </authorList>
    </citation>
    <scope>NUCLEOTIDE SEQUENCE</scope>
</reference>
<dbReference type="Proteomes" id="UP001161247">
    <property type="component" value="Chromosome 7"/>
</dbReference>
<dbReference type="CDD" id="cd01960">
    <property type="entry name" value="nsLTP1"/>
    <property type="match status" value="1"/>
</dbReference>
<dbReference type="InterPro" id="IPR000528">
    <property type="entry name" value="Plant_nsLTP"/>
</dbReference>
<evidence type="ECO:0000256" key="1">
    <source>
        <dbReference type="ARBA" id="ARBA00009748"/>
    </source>
</evidence>
<evidence type="ECO:0000256" key="4">
    <source>
        <dbReference type="RuleBase" id="RU000628"/>
    </source>
</evidence>
<gene>
    <name evidence="7" type="ORF">OLC1_LOCUS19996</name>
</gene>
<keyword evidence="2 4" id="KW-0813">Transport</keyword>
<comment type="similarity">
    <text evidence="1 4">Belongs to the plant LTP family.</text>
</comment>
<evidence type="ECO:0000256" key="5">
    <source>
        <dbReference type="SAM" id="SignalP"/>
    </source>
</evidence>
<protein>
    <recommendedName>
        <fullName evidence="4">Non-specific lipid-transfer protein</fullName>
    </recommendedName>
</protein>
<keyword evidence="8" id="KW-1185">Reference proteome</keyword>
<dbReference type="GO" id="GO:0008289">
    <property type="term" value="F:lipid binding"/>
    <property type="evidence" value="ECO:0007669"/>
    <property type="project" value="UniProtKB-KW"/>
</dbReference>
<organism evidence="7 8">
    <name type="scientific">Oldenlandia corymbosa var. corymbosa</name>
    <dbReference type="NCBI Taxonomy" id="529605"/>
    <lineage>
        <taxon>Eukaryota</taxon>
        <taxon>Viridiplantae</taxon>
        <taxon>Streptophyta</taxon>
        <taxon>Embryophyta</taxon>
        <taxon>Tracheophyta</taxon>
        <taxon>Spermatophyta</taxon>
        <taxon>Magnoliopsida</taxon>
        <taxon>eudicotyledons</taxon>
        <taxon>Gunneridae</taxon>
        <taxon>Pentapetalae</taxon>
        <taxon>asterids</taxon>
        <taxon>lamiids</taxon>
        <taxon>Gentianales</taxon>
        <taxon>Rubiaceae</taxon>
        <taxon>Rubioideae</taxon>
        <taxon>Spermacoceae</taxon>
        <taxon>Hedyotis-Oldenlandia complex</taxon>
        <taxon>Oldenlandia</taxon>
    </lineage>
</organism>
<feature type="signal peptide" evidence="5">
    <location>
        <begin position="1"/>
        <end position="28"/>
    </location>
</feature>
<evidence type="ECO:0000313" key="8">
    <source>
        <dbReference type="Proteomes" id="UP001161247"/>
    </source>
</evidence>
<dbReference type="InterPro" id="IPR036312">
    <property type="entry name" value="Bifun_inhib/LTP/seed_sf"/>
</dbReference>
<feature type="domain" description="Bifunctional inhibitor/plant lipid transfer protein/seed storage helical" evidence="6">
    <location>
        <begin position="32"/>
        <end position="114"/>
    </location>
</feature>
<keyword evidence="5" id="KW-0732">Signal</keyword>
<keyword evidence="3 4" id="KW-0446">Lipid-binding</keyword>
<dbReference type="InterPro" id="IPR016140">
    <property type="entry name" value="Bifunc_inhib/LTP/seed_store"/>
</dbReference>
<dbReference type="Pfam" id="PF00234">
    <property type="entry name" value="Tryp_alpha_amyl"/>
    <property type="match status" value="1"/>
</dbReference>
<dbReference type="PRINTS" id="PR00382">
    <property type="entry name" value="LIPIDTRNSFER"/>
</dbReference>
<evidence type="ECO:0000313" key="7">
    <source>
        <dbReference type="EMBL" id="CAI9112887.1"/>
    </source>
</evidence>
<dbReference type="GO" id="GO:0006869">
    <property type="term" value="P:lipid transport"/>
    <property type="evidence" value="ECO:0007669"/>
    <property type="project" value="InterPro"/>
</dbReference>
<dbReference type="EMBL" id="OX459124">
    <property type="protein sequence ID" value="CAI9112887.1"/>
    <property type="molecule type" value="Genomic_DNA"/>
</dbReference>
<sequence length="118" mass="11872">MATNSALLIKLFCVGLLGLLILAPHAEAAMTCGTVISSLAPCLTYIQGGPLNPACCSGISSLKNQASTKPDRQAVCTCLKQVAAANPGAASKGAGLLKACKVSIPYALNPKINCASVN</sequence>
<accession>A0AAV1DYL3</accession>
<comment type="function">
    <text evidence="4">Plant non-specific lipid-transfer proteins transfer phospholipids as well as galactolipids across membranes. May play a role in wax or cutin deposition in the cell walls of expanding epidermal cells and certain secretory tissues.</text>
</comment>
<feature type="chain" id="PRO_5043909020" description="Non-specific lipid-transfer protein" evidence="5">
    <location>
        <begin position="29"/>
        <end position="118"/>
    </location>
</feature>
<dbReference type="AlphaFoldDB" id="A0AAV1DYL3"/>
<evidence type="ECO:0000259" key="6">
    <source>
        <dbReference type="SMART" id="SM00499"/>
    </source>
</evidence>
<dbReference type="SMART" id="SM00499">
    <property type="entry name" value="AAI"/>
    <property type="match status" value="1"/>
</dbReference>
<evidence type="ECO:0000256" key="2">
    <source>
        <dbReference type="ARBA" id="ARBA00022448"/>
    </source>
</evidence>
<name>A0AAV1DYL3_OLDCO</name>
<dbReference type="Gene3D" id="1.10.110.10">
    <property type="entry name" value="Plant lipid-transfer and hydrophobic proteins"/>
    <property type="match status" value="1"/>
</dbReference>